<accession>A0ACB9IRA2</accession>
<reference evidence="2" key="1">
    <citation type="journal article" date="2022" name="Mol. Ecol. Resour.">
        <title>The genomes of chicory, endive, great burdock and yacon provide insights into Asteraceae palaeo-polyploidization history and plant inulin production.</title>
        <authorList>
            <person name="Fan W."/>
            <person name="Wang S."/>
            <person name="Wang H."/>
            <person name="Wang A."/>
            <person name="Jiang F."/>
            <person name="Liu H."/>
            <person name="Zhao H."/>
            <person name="Xu D."/>
            <person name="Zhang Y."/>
        </authorList>
    </citation>
    <scope>NUCLEOTIDE SEQUENCE [LARGE SCALE GENOMIC DNA]</scope>
    <source>
        <strain evidence="2">cv. Yunnan</strain>
    </source>
</reference>
<keyword evidence="2" id="KW-1185">Reference proteome</keyword>
<dbReference type="EMBL" id="CM042024">
    <property type="protein sequence ID" value="KAI3810469.1"/>
    <property type="molecule type" value="Genomic_DNA"/>
</dbReference>
<dbReference type="Proteomes" id="UP001056120">
    <property type="component" value="Linkage Group LG07"/>
</dbReference>
<evidence type="ECO:0000313" key="1">
    <source>
        <dbReference type="EMBL" id="KAI3810469.1"/>
    </source>
</evidence>
<comment type="caution">
    <text evidence="1">The sequence shown here is derived from an EMBL/GenBank/DDBJ whole genome shotgun (WGS) entry which is preliminary data.</text>
</comment>
<organism evidence="1 2">
    <name type="scientific">Smallanthus sonchifolius</name>
    <dbReference type="NCBI Taxonomy" id="185202"/>
    <lineage>
        <taxon>Eukaryota</taxon>
        <taxon>Viridiplantae</taxon>
        <taxon>Streptophyta</taxon>
        <taxon>Embryophyta</taxon>
        <taxon>Tracheophyta</taxon>
        <taxon>Spermatophyta</taxon>
        <taxon>Magnoliopsida</taxon>
        <taxon>eudicotyledons</taxon>
        <taxon>Gunneridae</taxon>
        <taxon>Pentapetalae</taxon>
        <taxon>asterids</taxon>
        <taxon>campanulids</taxon>
        <taxon>Asterales</taxon>
        <taxon>Asteraceae</taxon>
        <taxon>Asteroideae</taxon>
        <taxon>Heliantheae alliance</taxon>
        <taxon>Millerieae</taxon>
        <taxon>Smallanthus</taxon>
    </lineage>
</organism>
<sequence length="117" mass="13424">MWCVFPNTSEVDIKNLPKYIFEVSNGDVGQPDVRACKMMPMGTNSPNFSTGCVLPTKDVGAKEFSNDKKFIYVFKSSKAEELPECILCCLQLKEITYNNYNSKAVFDFKTLNYFHYF</sequence>
<evidence type="ECO:0000313" key="2">
    <source>
        <dbReference type="Proteomes" id="UP001056120"/>
    </source>
</evidence>
<protein>
    <submittedName>
        <fullName evidence="1">Uncharacterized protein</fullName>
    </submittedName>
</protein>
<proteinExistence type="predicted"/>
<reference evidence="1 2" key="2">
    <citation type="journal article" date="2022" name="Mol. Ecol. Resour.">
        <title>The genomes of chicory, endive, great burdock and yacon provide insights into Asteraceae paleo-polyploidization history and plant inulin production.</title>
        <authorList>
            <person name="Fan W."/>
            <person name="Wang S."/>
            <person name="Wang H."/>
            <person name="Wang A."/>
            <person name="Jiang F."/>
            <person name="Liu H."/>
            <person name="Zhao H."/>
            <person name="Xu D."/>
            <person name="Zhang Y."/>
        </authorList>
    </citation>
    <scope>NUCLEOTIDE SEQUENCE [LARGE SCALE GENOMIC DNA]</scope>
    <source>
        <strain evidence="2">cv. Yunnan</strain>
        <tissue evidence="1">Leaves</tissue>
    </source>
</reference>
<gene>
    <name evidence="1" type="ORF">L1987_20084</name>
</gene>
<name>A0ACB9IRA2_9ASTR</name>